<accession>A0ABN2WJU2</accession>
<dbReference type="PANTHER" id="PTHR43537:SF5">
    <property type="entry name" value="UXU OPERON TRANSCRIPTIONAL REGULATOR"/>
    <property type="match status" value="1"/>
</dbReference>
<dbReference type="Gene3D" id="1.20.120.530">
    <property type="entry name" value="GntR ligand-binding domain-like"/>
    <property type="match status" value="1"/>
</dbReference>
<keyword evidence="3" id="KW-0804">Transcription</keyword>
<dbReference type="Pfam" id="PF07729">
    <property type="entry name" value="FCD"/>
    <property type="match status" value="1"/>
</dbReference>
<dbReference type="InterPro" id="IPR008920">
    <property type="entry name" value="TF_FadR/GntR_C"/>
</dbReference>
<name>A0ABN2WJU2_9MICO</name>
<reference evidence="5 6" key="1">
    <citation type="journal article" date="2019" name="Int. J. Syst. Evol. Microbiol.">
        <title>The Global Catalogue of Microorganisms (GCM) 10K type strain sequencing project: providing services to taxonomists for standard genome sequencing and annotation.</title>
        <authorList>
            <consortium name="The Broad Institute Genomics Platform"/>
            <consortium name="The Broad Institute Genome Sequencing Center for Infectious Disease"/>
            <person name="Wu L."/>
            <person name="Ma J."/>
        </authorList>
    </citation>
    <scope>NUCLEOTIDE SEQUENCE [LARGE SCALE GENOMIC DNA]</scope>
    <source>
        <strain evidence="5 6">JCM 15900</strain>
    </source>
</reference>
<evidence type="ECO:0000313" key="5">
    <source>
        <dbReference type="EMBL" id="GAA2094010.1"/>
    </source>
</evidence>
<keyword evidence="6" id="KW-1185">Reference proteome</keyword>
<dbReference type="Proteomes" id="UP001500984">
    <property type="component" value="Unassembled WGS sequence"/>
</dbReference>
<evidence type="ECO:0000256" key="2">
    <source>
        <dbReference type="ARBA" id="ARBA00023125"/>
    </source>
</evidence>
<dbReference type="EMBL" id="BAAAPZ010000004">
    <property type="protein sequence ID" value="GAA2094010.1"/>
    <property type="molecule type" value="Genomic_DNA"/>
</dbReference>
<gene>
    <name evidence="5" type="ORF">GCM10009823_12730</name>
</gene>
<evidence type="ECO:0000256" key="3">
    <source>
        <dbReference type="ARBA" id="ARBA00023163"/>
    </source>
</evidence>
<dbReference type="RefSeq" id="WP_344336350.1">
    <property type="nucleotide sequence ID" value="NZ_BAAAPZ010000004.1"/>
</dbReference>
<dbReference type="InterPro" id="IPR011711">
    <property type="entry name" value="GntR_C"/>
</dbReference>
<dbReference type="PRINTS" id="PR00035">
    <property type="entry name" value="HTHGNTR"/>
</dbReference>
<dbReference type="Pfam" id="PF00392">
    <property type="entry name" value="GntR"/>
    <property type="match status" value="1"/>
</dbReference>
<evidence type="ECO:0000259" key="4">
    <source>
        <dbReference type="PROSITE" id="PS50949"/>
    </source>
</evidence>
<keyword evidence="1" id="KW-0805">Transcription regulation</keyword>
<comment type="caution">
    <text evidence="5">The sequence shown here is derived from an EMBL/GenBank/DDBJ whole genome shotgun (WGS) entry which is preliminary data.</text>
</comment>
<dbReference type="SMART" id="SM00345">
    <property type="entry name" value="HTH_GNTR"/>
    <property type="match status" value="1"/>
</dbReference>
<dbReference type="PROSITE" id="PS50949">
    <property type="entry name" value="HTH_GNTR"/>
    <property type="match status" value="1"/>
</dbReference>
<dbReference type="Gene3D" id="1.10.10.10">
    <property type="entry name" value="Winged helix-like DNA-binding domain superfamily/Winged helix DNA-binding domain"/>
    <property type="match status" value="1"/>
</dbReference>
<dbReference type="InterPro" id="IPR000524">
    <property type="entry name" value="Tscrpt_reg_HTH_GntR"/>
</dbReference>
<protein>
    <submittedName>
        <fullName evidence="5">GntR family transcriptional regulator</fullName>
    </submittedName>
</protein>
<dbReference type="InterPro" id="IPR036390">
    <property type="entry name" value="WH_DNA-bd_sf"/>
</dbReference>
<sequence>MKIRNELLGDQLARVLRRQILSGERPGGDLLIEKALAEDFGTSRGPVRDALAQLDEDGLIAASGRSYRVLEVTAHDIEEIYDLRYLLERHAMGRAARTGAELAAAHEAVRRMRAAAEASDGIAFGRADLAFHRAFQEAAEQRRILSMWRKFERSLSTLLEVNPHPGDDLLRAVEVHADLLRAVESGDPAWEEQLQTHLGEARDRFALGYAAEPGLEPGSGS</sequence>
<evidence type="ECO:0000313" key="6">
    <source>
        <dbReference type="Proteomes" id="UP001500984"/>
    </source>
</evidence>
<dbReference type="SUPFAM" id="SSF46785">
    <property type="entry name" value="Winged helix' DNA-binding domain"/>
    <property type="match status" value="1"/>
</dbReference>
<dbReference type="PANTHER" id="PTHR43537">
    <property type="entry name" value="TRANSCRIPTIONAL REGULATOR, GNTR FAMILY"/>
    <property type="match status" value="1"/>
</dbReference>
<dbReference type="InterPro" id="IPR036388">
    <property type="entry name" value="WH-like_DNA-bd_sf"/>
</dbReference>
<feature type="domain" description="HTH gntR-type" evidence="4">
    <location>
        <begin position="6"/>
        <end position="72"/>
    </location>
</feature>
<organism evidence="5 6">
    <name type="scientific">Brevibacterium salitolerans</name>
    <dbReference type="NCBI Taxonomy" id="1403566"/>
    <lineage>
        <taxon>Bacteria</taxon>
        <taxon>Bacillati</taxon>
        <taxon>Actinomycetota</taxon>
        <taxon>Actinomycetes</taxon>
        <taxon>Micrococcales</taxon>
        <taxon>Brevibacteriaceae</taxon>
        <taxon>Brevibacterium</taxon>
    </lineage>
</organism>
<keyword evidence="2" id="KW-0238">DNA-binding</keyword>
<evidence type="ECO:0000256" key="1">
    <source>
        <dbReference type="ARBA" id="ARBA00023015"/>
    </source>
</evidence>
<proteinExistence type="predicted"/>
<dbReference type="SUPFAM" id="SSF48008">
    <property type="entry name" value="GntR ligand-binding domain-like"/>
    <property type="match status" value="1"/>
</dbReference>
<dbReference type="SMART" id="SM00895">
    <property type="entry name" value="FCD"/>
    <property type="match status" value="1"/>
</dbReference>